<protein>
    <submittedName>
        <fullName evidence="1">Uncharacterized protein</fullName>
    </submittedName>
</protein>
<name>A0A8J8NX13_HALGN</name>
<accession>A0A8J8NX13</accession>
<keyword evidence="2" id="KW-1185">Reference proteome</keyword>
<sequence length="79" mass="9530">MHVVSLLRMNSGFDRFKRWVNSWSKIQLKQAFLSRVGWSCLVYEELVMYSFSERQVVKLSSNWLMLSKSLQMKRPQNWV</sequence>
<dbReference type="EMBL" id="RRYP01005749">
    <property type="protein sequence ID" value="TNV81776.1"/>
    <property type="molecule type" value="Genomic_DNA"/>
</dbReference>
<evidence type="ECO:0000313" key="1">
    <source>
        <dbReference type="EMBL" id="TNV81776.1"/>
    </source>
</evidence>
<reference evidence="1" key="1">
    <citation type="submission" date="2019-06" db="EMBL/GenBank/DDBJ databases">
        <authorList>
            <person name="Zheng W."/>
        </authorList>
    </citation>
    <scope>NUCLEOTIDE SEQUENCE</scope>
    <source>
        <strain evidence="1">QDHG01</strain>
    </source>
</reference>
<dbReference type="Proteomes" id="UP000785679">
    <property type="component" value="Unassembled WGS sequence"/>
</dbReference>
<gene>
    <name evidence="1" type="ORF">FGO68_gene628</name>
</gene>
<comment type="caution">
    <text evidence="1">The sequence shown here is derived from an EMBL/GenBank/DDBJ whole genome shotgun (WGS) entry which is preliminary data.</text>
</comment>
<dbReference type="AlphaFoldDB" id="A0A8J8NX13"/>
<organism evidence="1 2">
    <name type="scientific">Halteria grandinella</name>
    <dbReference type="NCBI Taxonomy" id="5974"/>
    <lineage>
        <taxon>Eukaryota</taxon>
        <taxon>Sar</taxon>
        <taxon>Alveolata</taxon>
        <taxon>Ciliophora</taxon>
        <taxon>Intramacronucleata</taxon>
        <taxon>Spirotrichea</taxon>
        <taxon>Stichotrichia</taxon>
        <taxon>Sporadotrichida</taxon>
        <taxon>Halteriidae</taxon>
        <taxon>Halteria</taxon>
    </lineage>
</organism>
<evidence type="ECO:0000313" key="2">
    <source>
        <dbReference type="Proteomes" id="UP000785679"/>
    </source>
</evidence>
<proteinExistence type="predicted"/>